<name>A0A7X7LXM3_9RHOO</name>
<dbReference type="SUPFAM" id="SSF56235">
    <property type="entry name" value="N-terminal nucleophile aminohydrolases (Ntn hydrolases)"/>
    <property type="match status" value="1"/>
</dbReference>
<dbReference type="PANTHER" id="PTHR43284:SF1">
    <property type="entry name" value="ASPARAGINE SYNTHETASE"/>
    <property type="match status" value="1"/>
</dbReference>
<comment type="pathway">
    <text evidence="1">Amino-acid biosynthesis; L-asparagine biosynthesis; L-asparagine from L-aspartate (L-Gln route): step 1/1.</text>
</comment>
<evidence type="ECO:0000256" key="2">
    <source>
        <dbReference type="ARBA" id="ARBA00012737"/>
    </source>
</evidence>
<dbReference type="AlphaFoldDB" id="A0A7X7LXM3"/>
<evidence type="ECO:0000256" key="1">
    <source>
        <dbReference type="ARBA" id="ARBA00005187"/>
    </source>
</evidence>
<dbReference type="EMBL" id="JAAYYV010000317">
    <property type="protein sequence ID" value="NLF55059.1"/>
    <property type="molecule type" value="Genomic_DNA"/>
</dbReference>
<protein>
    <recommendedName>
        <fullName evidence="2">asparagine synthase (glutamine-hydrolyzing)</fullName>
        <ecNumber evidence="2">6.3.5.4</ecNumber>
    </recommendedName>
</protein>
<evidence type="ECO:0000313" key="5">
    <source>
        <dbReference type="Proteomes" id="UP000536534"/>
    </source>
</evidence>
<proteinExistence type="predicted"/>
<evidence type="ECO:0000256" key="3">
    <source>
        <dbReference type="ARBA" id="ARBA00048741"/>
    </source>
</evidence>
<evidence type="ECO:0000313" key="4">
    <source>
        <dbReference type="EMBL" id="NLF55059.1"/>
    </source>
</evidence>
<reference evidence="4 5" key="1">
    <citation type="journal article" date="2020" name="Biotechnol. Biofuels">
        <title>New insights from the biogas microbiome by comprehensive genome-resolved metagenomics of nearly 1600 species originating from multiple anaerobic digesters.</title>
        <authorList>
            <person name="Campanaro S."/>
            <person name="Treu L."/>
            <person name="Rodriguez-R L.M."/>
            <person name="Kovalovszki A."/>
            <person name="Ziels R.M."/>
            <person name="Maus I."/>
            <person name="Zhu X."/>
            <person name="Kougias P.G."/>
            <person name="Basile A."/>
            <person name="Luo G."/>
            <person name="Schluter A."/>
            <person name="Konstantinidis K.T."/>
            <person name="Angelidaki I."/>
        </authorList>
    </citation>
    <scope>NUCLEOTIDE SEQUENCE [LARGE SCALE GENOMIC DNA]</scope>
    <source>
        <strain evidence="4">AS06rmzACSIP_256</strain>
    </source>
</reference>
<dbReference type="SUPFAM" id="SSF52402">
    <property type="entry name" value="Adenine nucleotide alpha hydrolases-like"/>
    <property type="match status" value="1"/>
</dbReference>
<accession>A0A7X7LXM3</accession>
<dbReference type="GO" id="GO:0005829">
    <property type="term" value="C:cytosol"/>
    <property type="evidence" value="ECO:0007669"/>
    <property type="project" value="TreeGrafter"/>
</dbReference>
<sequence length="556" mass="61687">MILISGVIGTGARESSLDGGRGKQTNTERAEGTDWQLDFALDCSSRSIHGRDRVLIHDGRITALSTPVGDRSGSWLEIDWSQQGRLVFTTDRLGTIPIFWGLRDGKAFFASRLTDMVRFGFRSPDALGMMQMVMLNQATGVRTVLEGVSILPCASTAGLSPQGLGAASRYWSPSVNDEPVGNQQAWLDEGIEVIREANRKAIRTASPGKVAWPLTGGLDSRCNSGCCADLIKPDDLFFHVEDMGDFELPIARRLAKVYGKTVREFHSAESMRAAARSDLDLDSGDLNVGHWRLRGTARELAEELGYSVTVDGFLQGILMNPGMFFHEGSVENARERCFTMASFRAERFKLDLRGPLFTRFREDYEASFPSGRHGLDASQQFIMENRSRRMVFGIVRLNANYLDVRTPGMDSGFIDYAMRLPWALRKGAVGYKKIIGMVDPRLAAIDHDKTGLPLTAGAEVSRKRKLAKLTTYYVNRVWPGEPLIKGKETAFERMLRADAVFRTEVYDAISKSKWIEDVFGRGTVQTLEVQRLSRGLSFDGVGALLTVALLEKTGEE</sequence>
<gene>
    <name evidence="4" type="ORF">GX576_11815</name>
</gene>
<comment type="catalytic activity">
    <reaction evidence="3">
        <text>L-aspartate + L-glutamine + ATP + H2O = L-asparagine + L-glutamate + AMP + diphosphate + H(+)</text>
        <dbReference type="Rhea" id="RHEA:12228"/>
        <dbReference type="ChEBI" id="CHEBI:15377"/>
        <dbReference type="ChEBI" id="CHEBI:15378"/>
        <dbReference type="ChEBI" id="CHEBI:29985"/>
        <dbReference type="ChEBI" id="CHEBI:29991"/>
        <dbReference type="ChEBI" id="CHEBI:30616"/>
        <dbReference type="ChEBI" id="CHEBI:33019"/>
        <dbReference type="ChEBI" id="CHEBI:58048"/>
        <dbReference type="ChEBI" id="CHEBI:58359"/>
        <dbReference type="ChEBI" id="CHEBI:456215"/>
        <dbReference type="EC" id="6.3.5.4"/>
    </reaction>
</comment>
<dbReference type="InterPro" id="IPR014729">
    <property type="entry name" value="Rossmann-like_a/b/a_fold"/>
</dbReference>
<dbReference type="Gene3D" id="3.40.50.620">
    <property type="entry name" value="HUPs"/>
    <property type="match status" value="1"/>
</dbReference>
<dbReference type="GO" id="GO:0004066">
    <property type="term" value="F:asparagine synthase (glutamine-hydrolyzing) activity"/>
    <property type="evidence" value="ECO:0007669"/>
    <property type="project" value="UniProtKB-EC"/>
</dbReference>
<dbReference type="Proteomes" id="UP000536534">
    <property type="component" value="Unassembled WGS sequence"/>
</dbReference>
<dbReference type="InterPro" id="IPR029055">
    <property type="entry name" value="Ntn_hydrolases_N"/>
</dbReference>
<dbReference type="Gene3D" id="3.60.20.10">
    <property type="entry name" value="Glutamine Phosphoribosylpyrophosphate, subunit 1, domain 1"/>
    <property type="match status" value="1"/>
</dbReference>
<dbReference type="InterPro" id="IPR051786">
    <property type="entry name" value="ASN_synthetase/amidase"/>
</dbReference>
<dbReference type="EC" id="6.3.5.4" evidence="2"/>
<comment type="caution">
    <text evidence="4">The sequence shown here is derived from an EMBL/GenBank/DDBJ whole genome shotgun (WGS) entry which is preliminary data.</text>
</comment>
<organism evidence="4 5">
    <name type="scientific">Thauera phenolivorans</name>
    <dbReference type="NCBI Taxonomy" id="1792543"/>
    <lineage>
        <taxon>Bacteria</taxon>
        <taxon>Pseudomonadati</taxon>
        <taxon>Pseudomonadota</taxon>
        <taxon>Betaproteobacteria</taxon>
        <taxon>Rhodocyclales</taxon>
        <taxon>Zoogloeaceae</taxon>
        <taxon>Thauera</taxon>
    </lineage>
</organism>
<dbReference type="PANTHER" id="PTHR43284">
    <property type="entry name" value="ASPARAGINE SYNTHETASE (GLUTAMINE-HYDROLYZING)"/>
    <property type="match status" value="1"/>
</dbReference>